<dbReference type="eggNOG" id="ENOG502S5S3">
    <property type="taxonomic scope" value="Eukaryota"/>
</dbReference>
<proteinExistence type="predicted"/>
<dbReference type="InParanoid" id="F7ASQ3"/>
<name>F7ASQ3_MONDO</name>
<dbReference type="InterPro" id="IPR013783">
    <property type="entry name" value="Ig-like_fold"/>
</dbReference>
<evidence type="ECO:0000313" key="3">
    <source>
        <dbReference type="Proteomes" id="UP000002280"/>
    </source>
</evidence>
<dbReference type="Proteomes" id="UP000002280">
    <property type="component" value="Chromosome 1"/>
</dbReference>
<dbReference type="InterPro" id="IPR050199">
    <property type="entry name" value="IgHV"/>
</dbReference>
<dbReference type="GO" id="GO:0003823">
    <property type="term" value="F:antigen binding"/>
    <property type="evidence" value="ECO:0000318"/>
    <property type="project" value="GO_Central"/>
</dbReference>
<dbReference type="GeneTree" id="ENSGT00940000164663"/>
<keyword evidence="1" id="KW-0732">Signal</keyword>
<evidence type="ECO:0008006" key="4">
    <source>
        <dbReference type="Google" id="ProtNLM"/>
    </source>
</evidence>
<keyword evidence="3" id="KW-1185">Reference proteome</keyword>
<dbReference type="GO" id="GO:0016064">
    <property type="term" value="P:immunoglobulin mediated immune response"/>
    <property type="evidence" value="ECO:0000318"/>
    <property type="project" value="GO_Central"/>
</dbReference>
<evidence type="ECO:0000313" key="2">
    <source>
        <dbReference type="Ensembl" id="ENSMODP00000018204.3"/>
    </source>
</evidence>
<reference evidence="2 3" key="1">
    <citation type="journal article" date="2007" name="Nature">
        <title>Genome of the marsupial Monodelphis domestica reveals innovation in non-coding sequences.</title>
        <authorList>
            <person name="Mikkelsen T.S."/>
            <person name="Wakefield M.J."/>
            <person name="Aken B."/>
            <person name="Amemiya C.T."/>
            <person name="Chang J.L."/>
            <person name="Duke S."/>
            <person name="Garber M."/>
            <person name="Gentles A.J."/>
            <person name="Goodstadt L."/>
            <person name="Heger A."/>
            <person name="Jurka J."/>
            <person name="Kamal M."/>
            <person name="Mauceli E."/>
            <person name="Searle S.M."/>
            <person name="Sharpe T."/>
            <person name="Baker M.L."/>
            <person name="Batzer M.A."/>
            <person name="Benos P.V."/>
            <person name="Belov K."/>
            <person name="Clamp M."/>
            <person name="Cook A."/>
            <person name="Cuff J."/>
            <person name="Das R."/>
            <person name="Davidow L."/>
            <person name="Deakin J.E."/>
            <person name="Fazzari M.J."/>
            <person name="Glass J.L."/>
            <person name="Grabherr M."/>
            <person name="Greally J.M."/>
            <person name="Gu W."/>
            <person name="Hore T.A."/>
            <person name="Huttley G.A."/>
            <person name="Kleber M."/>
            <person name="Jirtle R.L."/>
            <person name="Koina E."/>
            <person name="Lee J.T."/>
            <person name="Mahony S."/>
            <person name="Marra M.A."/>
            <person name="Miller R.D."/>
            <person name="Nicholls R.D."/>
            <person name="Oda M."/>
            <person name="Papenfuss A.T."/>
            <person name="Parra Z.E."/>
            <person name="Pollock D.D."/>
            <person name="Ray D.A."/>
            <person name="Schein J.E."/>
            <person name="Speed T.P."/>
            <person name="Thompson K."/>
            <person name="VandeBerg J.L."/>
            <person name="Wade C.M."/>
            <person name="Walker J.A."/>
            <person name="Waters P.D."/>
            <person name="Webber C."/>
            <person name="Weidman J.R."/>
            <person name="Xie X."/>
            <person name="Zody M.C."/>
            <person name="Baldwin J."/>
            <person name="Abdouelleil A."/>
            <person name="Abdulkadir J."/>
            <person name="Abebe A."/>
            <person name="Abera B."/>
            <person name="Abreu J."/>
            <person name="Acer S.C."/>
            <person name="Aftuck L."/>
            <person name="Alexander A."/>
            <person name="An P."/>
            <person name="Anderson E."/>
            <person name="Anderson S."/>
            <person name="Arachi H."/>
            <person name="Azer M."/>
            <person name="Bachantsang P."/>
            <person name="Barry A."/>
            <person name="Bayul T."/>
            <person name="Berlin A."/>
            <person name="Bessette D."/>
            <person name="Bloom T."/>
            <person name="Bloom T."/>
            <person name="Boguslavskiy L."/>
            <person name="Bonnet C."/>
            <person name="Boukhgalter B."/>
            <person name="Bourzgui I."/>
            <person name="Brown A."/>
            <person name="Cahill P."/>
            <person name="Channer S."/>
            <person name="Cheshatsang Y."/>
            <person name="Chuda L."/>
            <person name="Citroen M."/>
            <person name="Collymore A."/>
            <person name="Cooke P."/>
            <person name="Costello M."/>
            <person name="D'Aco K."/>
            <person name="Daza R."/>
            <person name="De Haan G."/>
            <person name="DeGray S."/>
            <person name="DeMaso C."/>
            <person name="Dhargay N."/>
            <person name="Dooley K."/>
            <person name="Dooley E."/>
            <person name="Doricent M."/>
            <person name="Dorje P."/>
            <person name="Dorjee K."/>
            <person name="Dupes A."/>
            <person name="Elong R."/>
            <person name="Falk J."/>
            <person name="Farina A."/>
            <person name="Faro S."/>
            <person name="Ferguson D."/>
            <person name="Fisher S."/>
            <person name="Foley C.D."/>
            <person name="Franke A."/>
            <person name="Friedrich D."/>
            <person name="Gadbois L."/>
            <person name="Gearin G."/>
            <person name="Gearin C.R."/>
            <person name="Giannoukos G."/>
            <person name="Goode T."/>
            <person name="Graham J."/>
            <person name="Grandbois E."/>
            <person name="Grewal S."/>
            <person name="Gyaltsen K."/>
            <person name="Hafez N."/>
            <person name="Hagos B."/>
            <person name="Hall J."/>
            <person name="Henson C."/>
            <person name="Hollinger A."/>
            <person name="Honan T."/>
            <person name="Huard M.D."/>
            <person name="Hughes L."/>
            <person name="Hurhula B."/>
            <person name="Husby M.E."/>
            <person name="Kamat A."/>
            <person name="Kanga B."/>
            <person name="Kashin S."/>
            <person name="Khazanovich D."/>
            <person name="Kisner P."/>
            <person name="Lance K."/>
            <person name="Lara M."/>
            <person name="Lee W."/>
            <person name="Lennon N."/>
            <person name="Letendre F."/>
            <person name="LeVine R."/>
            <person name="Lipovsky A."/>
            <person name="Liu X."/>
            <person name="Liu J."/>
            <person name="Liu S."/>
            <person name="Lokyitsang T."/>
            <person name="Lokyitsang Y."/>
            <person name="Lubonja R."/>
            <person name="Lui A."/>
            <person name="MacDonald P."/>
            <person name="Magnisalis V."/>
            <person name="Maru K."/>
            <person name="Matthews C."/>
            <person name="McCusker W."/>
            <person name="McDonough S."/>
            <person name="Mehta T."/>
            <person name="Meldrim J."/>
            <person name="Meneus L."/>
            <person name="Mihai O."/>
            <person name="Mihalev A."/>
            <person name="Mihova T."/>
            <person name="Mittelman R."/>
            <person name="Mlenga V."/>
            <person name="Montmayeur A."/>
            <person name="Mulrain L."/>
            <person name="Navidi A."/>
            <person name="Naylor J."/>
            <person name="Negash T."/>
            <person name="Nguyen T."/>
            <person name="Nguyen N."/>
            <person name="Nicol R."/>
            <person name="Norbu C."/>
            <person name="Norbu N."/>
            <person name="Novod N."/>
            <person name="O'Neill B."/>
            <person name="Osman S."/>
            <person name="Markiewicz E."/>
            <person name="Oyono O.L."/>
            <person name="Patti C."/>
            <person name="Phunkhang P."/>
            <person name="Pierre F."/>
            <person name="Priest M."/>
            <person name="Raghuraman S."/>
            <person name="Rege F."/>
            <person name="Reyes R."/>
            <person name="Rise C."/>
            <person name="Rogov P."/>
            <person name="Ross K."/>
            <person name="Ryan E."/>
            <person name="Settipalli S."/>
            <person name="Shea T."/>
            <person name="Sherpa N."/>
            <person name="Shi L."/>
            <person name="Shih D."/>
            <person name="Sparrow T."/>
            <person name="Spaulding J."/>
            <person name="Stalker J."/>
            <person name="Stange-Thomann N."/>
            <person name="Stavropoulos S."/>
            <person name="Stone C."/>
            <person name="Strader C."/>
            <person name="Tesfaye S."/>
            <person name="Thomson T."/>
            <person name="Thoulutsang Y."/>
            <person name="Thoulutsang D."/>
            <person name="Topham K."/>
            <person name="Topping I."/>
            <person name="Tsamla T."/>
            <person name="Vassiliev H."/>
            <person name="Vo A."/>
            <person name="Wangchuk T."/>
            <person name="Wangdi T."/>
            <person name="Weiand M."/>
            <person name="Wilkinson J."/>
            <person name="Wilson A."/>
            <person name="Yadav S."/>
            <person name="Young G."/>
            <person name="Yu Q."/>
            <person name="Zembek L."/>
            <person name="Zhong D."/>
            <person name="Zimmer A."/>
            <person name="Zwirko Z."/>
            <person name="Jaffe D.B."/>
            <person name="Alvarez P."/>
            <person name="Brockman W."/>
            <person name="Butler J."/>
            <person name="Chin C."/>
            <person name="Gnerre S."/>
            <person name="MacCallum I."/>
            <person name="Graves J.A."/>
            <person name="Ponting C.P."/>
            <person name="Breen M."/>
            <person name="Samollow P.B."/>
            <person name="Lander E.S."/>
            <person name="Lindblad-Toh K."/>
        </authorList>
    </citation>
    <scope>NUCLEOTIDE SEQUENCE [LARGE SCALE GENOMIC DNA]</scope>
</reference>
<dbReference type="Bgee" id="ENSMODG00000014576">
    <property type="expression patterns" value="Expressed in blood and 8 other cell types or tissues"/>
</dbReference>
<dbReference type="OMA" id="WISYIST"/>
<dbReference type="HOGENOM" id="CLU_077975_5_2_1"/>
<sequence>MEFGLNGIFILMILQGVHCDIQLVESGGDVRQPGGSLKLSCKASGFTFSSYYMYWIRQAPGKGLEWVSAISNGGSSTYYADSVKG</sequence>
<dbReference type="SUPFAM" id="SSF48726">
    <property type="entry name" value="Immunoglobulin"/>
    <property type="match status" value="1"/>
</dbReference>
<feature type="chain" id="PRO_5023920457" description="Ig-like domain-containing protein" evidence="1">
    <location>
        <begin position="20"/>
        <end position="85"/>
    </location>
</feature>
<dbReference type="AlphaFoldDB" id="F7ASQ3"/>
<feature type="signal peptide" evidence="1">
    <location>
        <begin position="1"/>
        <end position="19"/>
    </location>
</feature>
<protein>
    <recommendedName>
        <fullName evidence="4">Ig-like domain-containing protein</fullName>
    </recommendedName>
</protein>
<reference evidence="2" key="3">
    <citation type="submission" date="2025-09" db="UniProtKB">
        <authorList>
            <consortium name="Ensembl"/>
        </authorList>
    </citation>
    <scope>IDENTIFICATION</scope>
</reference>
<reference evidence="2" key="2">
    <citation type="submission" date="2025-08" db="UniProtKB">
        <authorList>
            <consortium name="Ensembl"/>
        </authorList>
    </citation>
    <scope>IDENTIFICATION</scope>
</reference>
<accession>F7ASQ3</accession>
<dbReference type="Ensembl" id="ENSMODT00000018536.3">
    <property type="protein sequence ID" value="ENSMODP00000018204.3"/>
    <property type="gene ID" value="ENSMODG00000014576.3"/>
</dbReference>
<evidence type="ECO:0000256" key="1">
    <source>
        <dbReference type="SAM" id="SignalP"/>
    </source>
</evidence>
<organism evidence="2 3">
    <name type="scientific">Monodelphis domestica</name>
    <name type="common">Gray short-tailed opossum</name>
    <dbReference type="NCBI Taxonomy" id="13616"/>
    <lineage>
        <taxon>Eukaryota</taxon>
        <taxon>Metazoa</taxon>
        <taxon>Chordata</taxon>
        <taxon>Craniata</taxon>
        <taxon>Vertebrata</taxon>
        <taxon>Euteleostomi</taxon>
        <taxon>Mammalia</taxon>
        <taxon>Metatheria</taxon>
        <taxon>Didelphimorphia</taxon>
        <taxon>Didelphidae</taxon>
        <taxon>Monodelphis</taxon>
    </lineage>
</organism>
<dbReference type="InterPro" id="IPR036179">
    <property type="entry name" value="Ig-like_dom_sf"/>
</dbReference>
<dbReference type="Gene3D" id="2.60.40.10">
    <property type="entry name" value="Immunoglobulins"/>
    <property type="match status" value="1"/>
</dbReference>
<dbReference type="PANTHER" id="PTHR23266">
    <property type="entry name" value="IMMUNOGLOBULIN HEAVY CHAIN"/>
    <property type="match status" value="1"/>
</dbReference>
<dbReference type="STRING" id="13616.ENSMODP00000018204"/>